<dbReference type="Pfam" id="PF13426">
    <property type="entry name" value="PAS_9"/>
    <property type="match status" value="1"/>
</dbReference>
<evidence type="ECO:0000256" key="7">
    <source>
        <dbReference type="SAM" id="Coils"/>
    </source>
</evidence>
<dbReference type="InterPro" id="IPR035965">
    <property type="entry name" value="PAS-like_dom_sf"/>
</dbReference>
<dbReference type="EC" id="2.7.13.3" evidence="2"/>
<comment type="caution">
    <text evidence="11">The sequence shown here is derived from an EMBL/GenBank/DDBJ whole genome shotgun (WGS) entry which is preliminary data.</text>
</comment>
<dbReference type="InterPro" id="IPR052162">
    <property type="entry name" value="Sensor_kinase/Photoreceptor"/>
</dbReference>
<dbReference type="SMART" id="SM00086">
    <property type="entry name" value="PAC"/>
    <property type="match status" value="3"/>
</dbReference>
<dbReference type="PROSITE" id="PS50113">
    <property type="entry name" value="PAC"/>
    <property type="match status" value="1"/>
</dbReference>
<dbReference type="Gene3D" id="3.30.450.20">
    <property type="entry name" value="PAS domain"/>
    <property type="match status" value="4"/>
</dbReference>
<gene>
    <name evidence="11" type="primary">kinE_3</name>
    <name evidence="11" type="ORF">Pmgp_00640</name>
</gene>
<evidence type="ECO:0000313" key="11">
    <source>
        <dbReference type="EMBL" id="TEB13002.1"/>
    </source>
</evidence>
<dbReference type="PROSITE" id="PS50112">
    <property type="entry name" value="PAS"/>
    <property type="match status" value="2"/>
</dbReference>
<dbReference type="SMART" id="SM00091">
    <property type="entry name" value="PAS"/>
    <property type="match status" value="3"/>
</dbReference>
<dbReference type="Gene3D" id="3.30.565.10">
    <property type="entry name" value="Histidine kinase-like ATPase, C-terminal domain"/>
    <property type="match status" value="1"/>
</dbReference>
<dbReference type="Pfam" id="PF00512">
    <property type="entry name" value="HisKA"/>
    <property type="match status" value="1"/>
</dbReference>
<reference evidence="11 12" key="1">
    <citation type="journal article" date="2018" name="Environ. Microbiol.">
        <title>Novel energy conservation strategies and behaviour of Pelotomaculum schinkii driving syntrophic propionate catabolism.</title>
        <authorList>
            <person name="Hidalgo-Ahumada C.A.P."/>
            <person name="Nobu M.K."/>
            <person name="Narihiro T."/>
            <person name="Tamaki H."/>
            <person name="Liu W.T."/>
            <person name="Kamagata Y."/>
            <person name="Stams A.J.M."/>
            <person name="Imachi H."/>
            <person name="Sousa D.Z."/>
        </authorList>
    </citation>
    <scope>NUCLEOTIDE SEQUENCE [LARGE SCALE GENOMIC DNA]</scope>
    <source>
        <strain evidence="11 12">MGP</strain>
    </source>
</reference>
<keyword evidence="7" id="KW-0175">Coiled coil</keyword>
<evidence type="ECO:0000256" key="3">
    <source>
        <dbReference type="ARBA" id="ARBA00022553"/>
    </source>
</evidence>
<comment type="catalytic activity">
    <reaction evidence="1">
        <text>ATP + protein L-histidine = ADP + protein N-phospho-L-histidine.</text>
        <dbReference type="EC" id="2.7.13.3"/>
    </reaction>
</comment>
<dbReference type="SUPFAM" id="SSF47384">
    <property type="entry name" value="Homodimeric domain of signal transducing histidine kinase"/>
    <property type="match status" value="1"/>
</dbReference>
<dbReference type="EMBL" id="QFFZ01000004">
    <property type="protein sequence ID" value="TEB13002.1"/>
    <property type="molecule type" value="Genomic_DNA"/>
</dbReference>
<evidence type="ECO:0000259" key="10">
    <source>
        <dbReference type="PROSITE" id="PS50113"/>
    </source>
</evidence>
<dbReference type="InterPro" id="IPR000014">
    <property type="entry name" value="PAS"/>
</dbReference>
<protein>
    <recommendedName>
        <fullName evidence="2">histidine kinase</fullName>
        <ecNumber evidence="2">2.7.13.3</ecNumber>
    </recommendedName>
</protein>
<evidence type="ECO:0000256" key="5">
    <source>
        <dbReference type="ARBA" id="ARBA00022777"/>
    </source>
</evidence>
<keyword evidence="4 11" id="KW-0808">Transferase</keyword>
<dbReference type="InterPro" id="IPR004358">
    <property type="entry name" value="Sig_transdc_His_kin-like_C"/>
</dbReference>
<evidence type="ECO:0000256" key="1">
    <source>
        <dbReference type="ARBA" id="ARBA00000085"/>
    </source>
</evidence>
<dbReference type="InterPro" id="IPR013655">
    <property type="entry name" value="PAS_fold_3"/>
</dbReference>
<dbReference type="Pfam" id="PF08448">
    <property type="entry name" value="PAS_4"/>
    <property type="match status" value="1"/>
</dbReference>
<dbReference type="GO" id="GO:0000155">
    <property type="term" value="F:phosphorelay sensor kinase activity"/>
    <property type="evidence" value="ECO:0007669"/>
    <property type="project" value="InterPro"/>
</dbReference>
<dbReference type="PROSITE" id="PS50109">
    <property type="entry name" value="HIS_KIN"/>
    <property type="match status" value="1"/>
</dbReference>
<dbReference type="SMART" id="SM00387">
    <property type="entry name" value="HATPase_c"/>
    <property type="match status" value="1"/>
</dbReference>
<dbReference type="SMART" id="SM00388">
    <property type="entry name" value="HisKA"/>
    <property type="match status" value="1"/>
</dbReference>
<dbReference type="NCBIfam" id="TIGR00229">
    <property type="entry name" value="sensory_box"/>
    <property type="match status" value="2"/>
</dbReference>
<dbReference type="PANTHER" id="PTHR43304:SF1">
    <property type="entry name" value="PAC DOMAIN-CONTAINING PROTEIN"/>
    <property type="match status" value="1"/>
</dbReference>
<evidence type="ECO:0000256" key="4">
    <source>
        <dbReference type="ARBA" id="ARBA00022679"/>
    </source>
</evidence>
<feature type="domain" description="PAS" evidence="9">
    <location>
        <begin position="216"/>
        <end position="286"/>
    </location>
</feature>
<evidence type="ECO:0000313" key="12">
    <source>
        <dbReference type="Proteomes" id="UP000297597"/>
    </source>
</evidence>
<dbReference type="InterPro" id="IPR000700">
    <property type="entry name" value="PAS-assoc_C"/>
</dbReference>
<organism evidence="11 12">
    <name type="scientific">Pelotomaculum propionicicum</name>
    <dbReference type="NCBI Taxonomy" id="258475"/>
    <lineage>
        <taxon>Bacteria</taxon>
        <taxon>Bacillati</taxon>
        <taxon>Bacillota</taxon>
        <taxon>Clostridia</taxon>
        <taxon>Eubacteriales</taxon>
        <taxon>Desulfotomaculaceae</taxon>
        <taxon>Pelotomaculum</taxon>
    </lineage>
</organism>
<dbReference type="Proteomes" id="UP000297597">
    <property type="component" value="Unassembled WGS sequence"/>
</dbReference>
<proteinExistence type="predicted"/>
<dbReference type="PRINTS" id="PR00344">
    <property type="entry name" value="BCTRLSENSOR"/>
</dbReference>
<sequence>MNYEEMTKEQLIAELTNKSRENENLKKQMATLQKELSEGPSEKQALPTSQCFSDIIENLPDAAVVINKDRKDNGALVGAMETVRDITARKALEDRHEAERQRLYSMLDKLPGFICLIKPDYTIPFTNSNFRQRFGDTGGKLCYQVFNDMDAPCEVCPTKPVFETGNPVEFEWTSPSGEIYQIYDFPFYDVDGSLFVLELLVDITERKRVLEEMALSEARYRAIVEDQMELICRCSASGKLSYVNDRFSRFFNIKSEDLLGKCFIPLLFKDDREKTVQVISSLTSQNPVVTDEHRVLTPDGGLCWLQWSYRAICDERGNTVEFQGVGRDVTERRLAEEALENERKRLFNLLDKLPAHVALFAPNYEIRFANHCFKEQVCLPEGKYCYESIWGFDKPCDNCQTYKVFETNKPLEWEMNFRGRTYHYYDYPFFDFDGSRLVLEIGIDITDFKKAMEDLQLSEKRFSKAFNASPGIMAIMSLIDAGGDVRFIDVNNSFEYASGYRRDEVIGRTTSELGIWANPVDLKIARGIIMEQQGFRNLEITFRIKSGEHLVGLVSAETIEFGGETCLIVNVTDITERKQLEKEMARLERLNLVGEMAIGIGHEIRNPMTTVKGFLQILMTRAEYDKDRDYFEIMVSELDRANSIITEFLSLAKDKVIELKPQNLNNIVEALFPLISADGMVTDQLIDLELWDIPNLNLDEKEIRQLILNLVRNGFEAMPKGGKLTIKTFREGSDVVLAVTDSGKGIEPEVLEKIGTPFFTTKDTGTGLGLAVCYSIAARNNARIEIETGPQGTTFYVRFKV</sequence>
<keyword evidence="12" id="KW-1185">Reference proteome</keyword>
<keyword evidence="3" id="KW-0597">Phosphoprotein</keyword>
<evidence type="ECO:0000259" key="9">
    <source>
        <dbReference type="PROSITE" id="PS50112"/>
    </source>
</evidence>
<name>A0A4Y7RWE6_9FIRM</name>
<dbReference type="PANTHER" id="PTHR43304">
    <property type="entry name" value="PHYTOCHROME-LIKE PROTEIN CPH1"/>
    <property type="match status" value="1"/>
</dbReference>
<feature type="coiled-coil region" evidence="7">
    <location>
        <begin position="8"/>
        <end position="35"/>
    </location>
</feature>
<dbReference type="InterPro" id="IPR036097">
    <property type="entry name" value="HisK_dim/P_sf"/>
</dbReference>
<dbReference type="InterPro" id="IPR003594">
    <property type="entry name" value="HATPase_dom"/>
</dbReference>
<dbReference type="SUPFAM" id="SSF55874">
    <property type="entry name" value="ATPase domain of HSP90 chaperone/DNA topoisomerase II/histidine kinase"/>
    <property type="match status" value="1"/>
</dbReference>
<feature type="domain" description="PAC" evidence="10">
    <location>
        <begin position="289"/>
        <end position="341"/>
    </location>
</feature>
<feature type="domain" description="PAS" evidence="9">
    <location>
        <begin position="458"/>
        <end position="509"/>
    </location>
</feature>
<accession>A0A4Y7RWE6</accession>
<dbReference type="CDD" id="cd00082">
    <property type="entry name" value="HisKA"/>
    <property type="match status" value="1"/>
</dbReference>
<dbReference type="InterPro" id="IPR036890">
    <property type="entry name" value="HATPase_C_sf"/>
</dbReference>
<dbReference type="CDD" id="cd00130">
    <property type="entry name" value="PAS"/>
    <property type="match status" value="2"/>
</dbReference>
<dbReference type="RefSeq" id="WP_192902753.1">
    <property type="nucleotide sequence ID" value="NZ_QFFZ01000004.1"/>
</dbReference>
<dbReference type="InterPro" id="IPR013656">
    <property type="entry name" value="PAS_4"/>
</dbReference>
<evidence type="ECO:0000256" key="2">
    <source>
        <dbReference type="ARBA" id="ARBA00012438"/>
    </source>
</evidence>
<feature type="domain" description="Histidine kinase" evidence="8">
    <location>
        <begin position="599"/>
        <end position="801"/>
    </location>
</feature>
<dbReference type="SUPFAM" id="SSF55785">
    <property type="entry name" value="PYP-like sensor domain (PAS domain)"/>
    <property type="match status" value="4"/>
</dbReference>
<evidence type="ECO:0000259" key="8">
    <source>
        <dbReference type="PROSITE" id="PS50109"/>
    </source>
</evidence>
<dbReference type="AlphaFoldDB" id="A0A4Y7RWE6"/>
<dbReference type="Pfam" id="PF08447">
    <property type="entry name" value="PAS_3"/>
    <property type="match status" value="1"/>
</dbReference>
<dbReference type="Pfam" id="PF02518">
    <property type="entry name" value="HATPase_c"/>
    <property type="match status" value="1"/>
</dbReference>
<dbReference type="InterPro" id="IPR001610">
    <property type="entry name" value="PAC"/>
</dbReference>
<evidence type="ECO:0000256" key="6">
    <source>
        <dbReference type="ARBA" id="ARBA00023012"/>
    </source>
</evidence>
<keyword evidence="6" id="KW-0902">Two-component regulatory system</keyword>
<dbReference type="Gene3D" id="1.10.287.130">
    <property type="match status" value="1"/>
</dbReference>
<dbReference type="InterPro" id="IPR005467">
    <property type="entry name" value="His_kinase_dom"/>
</dbReference>
<dbReference type="InterPro" id="IPR003661">
    <property type="entry name" value="HisK_dim/P_dom"/>
</dbReference>
<keyword evidence="5 11" id="KW-0418">Kinase</keyword>